<dbReference type="EMBL" id="BGZK01000337">
    <property type="protein sequence ID" value="GBP37686.1"/>
    <property type="molecule type" value="Genomic_DNA"/>
</dbReference>
<name>A0A4C1VFP7_EUMVA</name>
<organism evidence="1 2">
    <name type="scientific">Eumeta variegata</name>
    <name type="common">Bagworm moth</name>
    <name type="synonym">Eumeta japonica</name>
    <dbReference type="NCBI Taxonomy" id="151549"/>
    <lineage>
        <taxon>Eukaryota</taxon>
        <taxon>Metazoa</taxon>
        <taxon>Ecdysozoa</taxon>
        <taxon>Arthropoda</taxon>
        <taxon>Hexapoda</taxon>
        <taxon>Insecta</taxon>
        <taxon>Pterygota</taxon>
        <taxon>Neoptera</taxon>
        <taxon>Endopterygota</taxon>
        <taxon>Lepidoptera</taxon>
        <taxon>Glossata</taxon>
        <taxon>Ditrysia</taxon>
        <taxon>Tineoidea</taxon>
        <taxon>Psychidae</taxon>
        <taxon>Oiketicinae</taxon>
        <taxon>Eumeta</taxon>
    </lineage>
</organism>
<proteinExistence type="predicted"/>
<accession>A0A4C1VFP7</accession>
<dbReference type="AlphaFoldDB" id="A0A4C1VFP7"/>
<comment type="caution">
    <text evidence="1">The sequence shown here is derived from an EMBL/GenBank/DDBJ whole genome shotgun (WGS) entry which is preliminary data.</text>
</comment>
<protein>
    <submittedName>
        <fullName evidence="1">Uncharacterized protein</fullName>
    </submittedName>
</protein>
<keyword evidence="2" id="KW-1185">Reference proteome</keyword>
<sequence>MERGVAGWKGECAMEREKCGYGKKVGYWNSHLQDEMQKWKLVLLVCTLRVWYLTGRDGSFLYRSQVDHRMALPHKNGWKDSNETQHTHRLRRGIGYKMCTIVLSYTY</sequence>
<gene>
    <name evidence="1" type="ORF">EVAR_23735_1</name>
</gene>
<evidence type="ECO:0000313" key="1">
    <source>
        <dbReference type="EMBL" id="GBP37686.1"/>
    </source>
</evidence>
<evidence type="ECO:0000313" key="2">
    <source>
        <dbReference type="Proteomes" id="UP000299102"/>
    </source>
</evidence>
<dbReference type="Proteomes" id="UP000299102">
    <property type="component" value="Unassembled WGS sequence"/>
</dbReference>
<reference evidence="1 2" key="1">
    <citation type="journal article" date="2019" name="Commun. Biol.">
        <title>The bagworm genome reveals a unique fibroin gene that provides high tensile strength.</title>
        <authorList>
            <person name="Kono N."/>
            <person name="Nakamura H."/>
            <person name="Ohtoshi R."/>
            <person name="Tomita M."/>
            <person name="Numata K."/>
            <person name="Arakawa K."/>
        </authorList>
    </citation>
    <scope>NUCLEOTIDE SEQUENCE [LARGE SCALE GENOMIC DNA]</scope>
</reference>